<proteinExistence type="predicted"/>
<reference evidence="1 2" key="1">
    <citation type="journal article" date="2020" name="Cell">
        <title>Large-Scale Comparative Analyses of Tick Genomes Elucidate Their Genetic Diversity and Vector Capacities.</title>
        <authorList>
            <consortium name="Tick Genome and Microbiome Consortium (TIGMIC)"/>
            <person name="Jia N."/>
            <person name="Wang J."/>
            <person name="Shi W."/>
            <person name="Du L."/>
            <person name="Sun Y."/>
            <person name="Zhan W."/>
            <person name="Jiang J.F."/>
            <person name="Wang Q."/>
            <person name="Zhang B."/>
            <person name="Ji P."/>
            <person name="Bell-Sakyi L."/>
            <person name="Cui X.M."/>
            <person name="Yuan T.T."/>
            <person name="Jiang B.G."/>
            <person name="Yang W.F."/>
            <person name="Lam T.T."/>
            <person name="Chang Q.C."/>
            <person name="Ding S.J."/>
            <person name="Wang X.J."/>
            <person name="Zhu J.G."/>
            <person name="Ruan X.D."/>
            <person name="Zhao L."/>
            <person name="Wei J.T."/>
            <person name="Ye R.Z."/>
            <person name="Que T.C."/>
            <person name="Du C.H."/>
            <person name="Zhou Y.H."/>
            <person name="Cheng J.X."/>
            <person name="Dai P.F."/>
            <person name="Guo W.B."/>
            <person name="Han X.H."/>
            <person name="Huang E.J."/>
            <person name="Li L.F."/>
            <person name="Wei W."/>
            <person name="Gao Y.C."/>
            <person name="Liu J.Z."/>
            <person name="Shao H.Z."/>
            <person name="Wang X."/>
            <person name="Wang C.C."/>
            <person name="Yang T.C."/>
            <person name="Huo Q.B."/>
            <person name="Li W."/>
            <person name="Chen H.Y."/>
            <person name="Chen S.E."/>
            <person name="Zhou L.G."/>
            <person name="Ni X.B."/>
            <person name="Tian J.H."/>
            <person name="Sheng Y."/>
            <person name="Liu T."/>
            <person name="Pan Y.S."/>
            <person name="Xia L.Y."/>
            <person name="Li J."/>
            <person name="Zhao F."/>
            <person name="Cao W.C."/>
        </authorList>
    </citation>
    <scope>NUCLEOTIDE SEQUENCE [LARGE SCALE GENOMIC DNA]</scope>
    <source>
        <strain evidence="1">Iper-2018</strain>
    </source>
</reference>
<feature type="non-terminal residue" evidence="1">
    <location>
        <position position="1"/>
    </location>
</feature>
<dbReference type="EMBL" id="JABSTQ010003687">
    <property type="protein sequence ID" value="KAG0443240.1"/>
    <property type="molecule type" value="Genomic_DNA"/>
</dbReference>
<evidence type="ECO:0000313" key="2">
    <source>
        <dbReference type="Proteomes" id="UP000805193"/>
    </source>
</evidence>
<sequence length="624" mass="68026">KATRLCDQESGWLEPDTFGCVSEAFAPLSEQLRVLERDKLPLNTFSAVRGRPGSCGRPPTPARVPCMARTCCWPSRLLHHVLSHENHLSGLNLTHRQDRDFLRHLVRAASAVLDGRYAALWERVASLTGQGPPPPAQDVRKCWAWTRCPRSDVGGSFVEQTPEGPSVLLPQVQQLVLPKEGPSMPSFSPLPGRPRPGRRARCQLILASTIQGRSESLPRSVGAKAVVVYAFYPNLQGLFPTSYDSNVRQRFGVELSLGGPVSTLVVQPADASSPVGTLRVRLRFPRDVGDQPQCVFWMFSSSGRGKWSTRGCKLEAVDAGHINCSCDHLSSFAVLTDIVSREHLAEVTALEGALTWCGLVCSLGALLVTWLVLSLLRGQGTNSLAIHRTWWPACGPPCSSFSWGSSSGVPCCIMRYAQVARGLYFVAFVFPCKLLAIALHYGFLCVFSWLWLDAVHLYRMLTEMKDVNHGHMRFYYALGYGAPAVVVGLAVGVRADHYATHNFCWLSMYESIVWSMVGPVCVMVLATLVTFSLSIRASVQIKDTVMDFGNLSRNAGSGAAAKVNAADVRSVVACSQLDSPLGGCWTLALLSVGDEPPALRLAFPPLCCLTGLYVFLGYCILNKG</sequence>
<accession>A0AC60QVI1</accession>
<gene>
    <name evidence="1" type="ORF">HPB47_015140</name>
</gene>
<protein>
    <submittedName>
        <fullName evidence="1">Uncharacterized protein</fullName>
    </submittedName>
</protein>
<comment type="caution">
    <text evidence="1">The sequence shown here is derived from an EMBL/GenBank/DDBJ whole genome shotgun (WGS) entry which is preliminary data.</text>
</comment>
<name>A0AC60QVI1_IXOPE</name>
<keyword evidence="2" id="KW-1185">Reference proteome</keyword>
<dbReference type="Proteomes" id="UP000805193">
    <property type="component" value="Unassembled WGS sequence"/>
</dbReference>
<feature type="non-terminal residue" evidence="1">
    <location>
        <position position="624"/>
    </location>
</feature>
<evidence type="ECO:0000313" key="1">
    <source>
        <dbReference type="EMBL" id="KAG0443240.1"/>
    </source>
</evidence>
<organism evidence="1 2">
    <name type="scientific">Ixodes persulcatus</name>
    <name type="common">Taiga tick</name>
    <dbReference type="NCBI Taxonomy" id="34615"/>
    <lineage>
        <taxon>Eukaryota</taxon>
        <taxon>Metazoa</taxon>
        <taxon>Ecdysozoa</taxon>
        <taxon>Arthropoda</taxon>
        <taxon>Chelicerata</taxon>
        <taxon>Arachnida</taxon>
        <taxon>Acari</taxon>
        <taxon>Parasitiformes</taxon>
        <taxon>Ixodida</taxon>
        <taxon>Ixodoidea</taxon>
        <taxon>Ixodidae</taxon>
        <taxon>Ixodinae</taxon>
        <taxon>Ixodes</taxon>
    </lineage>
</organism>